<evidence type="ECO:0000256" key="1">
    <source>
        <dbReference type="ARBA" id="ARBA00010982"/>
    </source>
</evidence>
<dbReference type="PANTHER" id="PTHR18919">
    <property type="entry name" value="ACETYL-COA C-ACYLTRANSFERASE"/>
    <property type="match status" value="1"/>
</dbReference>
<dbReference type="RefSeq" id="WP_279634653.1">
    <property type="nucleotide sequence ID" value="NZ_MUBM01000030.1"/>
</dbReference>
<dbReference type="PANTHER" id="PTHR18919:SF107">
    <property type="entry name" value="ACETYL-COA ACETYLTRANSFERASE, CYTOSOLIC"/>
    <property type="match status" value="1"/>
</dbReference>
<evidence type="ECO:0000256" key="5">
    <source>
        <dbReference type="ARBA" id="ARBA00030755"/>
    </source>
</evidence>
<evidence type="ECO:0000256" key="3">
    <source>
        <dbReference type="ARBA" id="ARBA00022679"/>
    </source>
</evidence>
<dbReference type="EMBL" id="JBEPCU010000032">
    <property type="protein sequence ID" value="MER6976261.1"/>
    <property type="molecule type" value="Genomic_DNA"/>
</dbReference>
<dbReference type="InterPro" id="IPR020616">
    <property type="entry name" value="Thiolase_N"/>
</dbReference>
<protein>
    <recommendedName>
        <fullName evidence="2">acetyl-CoA C-acetyltransferase</fullName>
        <ecNumber evidence="2">2.3.1.9</ecNumber>
    </recommendedName>
    <alternativeName>
        <fullName evidence="5">Acetoacetyl-CoA thiolase</fullName>
    </alternativeName>
</protein>
<reference evidence="7 8" key="1">
    <citation type="submission" date="2024-06" db="EMBL/GenBank/DDBJ databases">
        <title>The Natural Products Discovery Center: Release of the First 8490 Sequenced Strains for Exploring Actinobacteria Biosynthetic Diversity.</title>
        <authorList>
            <person name="Kalkreuter E."/>
            <person name="Kautsar S.A."/>
            <person name="Yang D."/>
            <person name="Bader C.D."/>
            <person name="Teijaro C.N."/>
            <person name="Fluegel L."/>
            <person name="Davis C.M."/>
            <person name="Simpson J.R."/>
            <person name="Lauterbach L."/>
            <person name="Steele A.D."/>
            <person name="Gui C."/>
            <person name="Meng S."/>
            <person name="Li G."/>
            <person name="Viehrig K."/>
            <person name="Ye F."/>
            <person name="Su P."/>
            <person name="Kiefer A.F."/>
            <person name="Nichols A."/>
            <person name="Cepeda A.J."/>
            <person name="Yan W."/>
            <person name="Fan B."/>
            <person name="Jiang Y."/>
            <person name="Adhikari A."/>
            <person name="Zheng C.-J."/>
            <person name="Schuster L."/>
            <person name="Cowan T.M."/>
            <person name="Smanski M.J."/>
            <person name="Chevrette M.G."/>
            <person name="De Carvalho L.P.S."/>
            <person name="Shen B."/>
        </authorList>
    </citation>
    <scope>NUCLEOTIDE SEQUENCE [LARGE SCALE GENOMIC DNA]</scope>
    <source>
        <strain evidence="7 8">NPDC000634</strain>
    </source>
</reference>
<evidence type="ECO:0000256" key="4">
    <source>
        <dbReference type="ARBA" id="ARBA00023315"/>
    </source>
</evidence>
<evidence type="ECO:0000313" key="7">
    <source>
        <dbReference type="EMBL" id="MER6976261.1"/>
    </source>
</evidence>
<dbReference type="EC" id="2.3.1.9" evidence="2"/>
<proteinExistence type="inferred from homology"/>
<name>A0ABV1VXG9_9ACTN</name>
<keyword evidence="8" id="KW-1185">Reference proteome</keyword>
<dbReference type="Proteomes" id="UP001458415">
    <property type="component" value="Unassembled WGS sequence"/>
</dbReference>
<organism evidence="7 8">
    <name type="scientific">Streptomyces carpinensis</name>
    <dbReference type="NCBI Taxonomy" id="66369"/>
    <lineage>
        <taxon>Bacteria</taxon>
        <taxon>Bacillati</taxon>
        <taxon>Actinomycetota</taxon>
        <taxon>Actinomycetes</taxon>
        <taxon>Kitasatosporales</taxon>
        <taxon>Streptomycetaceae</taxon>
        <taxon>Streptomyces</taxon>
    </lineage>
</organism>
<sequence>MHVGSDGYNARRVALAAGLPVSTPAYTVNRLCGSGLQAVWSAAMQMRWGGADIAVAGGDENMSRIPFYDFGARSGYRLGDRTLCDGTVMMLTDPFHGIHMGVTAENVAAKYGGVAD</sequence>
<evidence type="ECO:0000259" key="6">
    <source>
        <dbReference type="Pfam" id="PF00108"/>
    </source>
</evidence>
<gene>
    <name evidence="7" type="ORF">ABT317_04220</name>
</gene>
<dbReference type="InterPro" id="IPR016039">
    <property type="entry name" value="Thiolase-like"/>
</dbReference>
<feature type="domain" description="Thiolase N-terminal" evidence="6">
    <location>
        <begin position="8"/>
        <end position="112"/>
    </location>
</feature>
<comment type="similarity">
    <text evidence="1">Belongs to the thiolase-like superfamily. Thiolase family.</text>
</comment>
<keyword evidence="3" id="KW-0808">Transferase</keyword>
<keyword evidence="4" id="KW-0012">Acyltransferase</keyword>
<evidence type="ECO:0000313" key="8">
    <source>
        <dbReference type="Proteomes" id="UP001458415"/>
    </source>
</evidence>
<comment type="caution">
    <text evidence="7">The sequence shown here is derived from an EMBL/GenBank/DDBJ whole genome shotgun (WGS) entry which is preliminary data.</text>
</comment>
<dbReference type="SUPFAM" id="SSF53901">
    <property type="entry name" value="Thiolase-like"/>
    <property type="match status" value="1"/>
</dbReference>
<evidence type="ECO:0000256" key="2">
    <source>
        <dbReference type="ARBA" id="ARBA00012705"/>
    </source>
</evidence>
<dbReference type="InterPro" id="IPR020615">
    <property type="entry name" value="Thiolase_acyl_enz_int_AS"/>
</dbReference>
<dbReference type="PROSITE" id="PS00098">
    <property type="entry name" value="THIOLASE_1"/>
    <property type="match status" value="1"/>
</dbReference>
<accession>A0ABV1VXG9</accession>
<dbReference type="Gene3D" id="3.40.47.10">
    <property type="match status" value="1"/>
</dbReference>
<dbReference type="Pfam" id="PF00108">
    <property type="entry name" value="Thiolase_N"/>
    <property type="match status" value="1"/>
</dbReference>